<organism evidence="2 3">
    <name type="scientific">Colletotrichum chrysophilum</name>
    <dbReference type="NCBI Taxonomy" id="1836956"/>
    <lineage>
        <taxon>Eukaryota</taxon>
        <taxon>Fungi</taxon>
        <taxon>Dikarya</taxon>
        <taxon>Ascomycota</taxon>
        <taxon>Pezizomycotina</taxon>
        <taxon>Sordariomycetes</taxon>
        <taxon>Hypocreomycetidae</taxon>
        <taxon>Glomerellales</taxon>
        <taxon>Glomerellaceae</taxon>
        <taxon>Colletotrichum</taxon>
        <taxon>Colletotrichum gloeosporioides species complex</taxon>
    </lineage>
</organism>
<comment type="caution">
    <text evidence="2">The sequence shown here is derived from an EMBL/GenBank/DDBJ whole genome shotgun (WGS) entry which is preliminary data.</text>
</comment>
<evidence type="ECO:0000313" key="2">
    <source>
        <dbReference type="EMBL" id="KAK1839061.1"/>
    </source>
</evidence>
<evidence type="ECO:0000259" key="1">
    <source>
        <dbReference type="PROSITE" id="PS50181"/>
    </source>
</evidence>
<evidence type="ECO:0000313" key="3">
    <source>
        <dbReference type="Proteomes" id="UP001243330"/>
    </source>
</evidence>
<feature type="domain" description="F-box" evidence="1">
    <location>
        <begin position="25"/>
        <end position="73"/>
    </location>
</feature>
<accession>A0AAD9A0B9</accession>
<reference evidence="2" key="1">
    <citation type="submission" date="2023-01" db="EMBL/GenBank/DDBJ databases">
        <title>Colletotrichum chrysophilum M932 genome sequence.</title>
        <authorList>
            <person name="Baroncelli R."/>
        </authorList>
    </citation>
    <scope>NUCLEOTIDE SEQUENCE</scope>
    <source>
        <strain evidence="2">M932</strain>
    </source>
</reference>
<sequence length="388" mass="44818">MDAPIKHWDDMAKARDSVKSNGLQNSLFANLPMEILLQILGDLRLYGRFALSQTCRDLRYLTHKDWNATYAKFSQEMQVEFLADLTSTQPNRWLCTVCLSRHTARDFRDIEENFHPELRCLNKQRKGHMTHAHIQLATKAVRLQHLLASELRPEALLKPWSLPQIRSPRLELEPLLKAVPKVVDGRFLLFVEFNFVWNSRQEASALTDILQCHYPFCAHLETDACQIPYCTQVRTNPSEASHYGKKPLLFGLSADNKYFEQLVDNVDLRRHVTYINGRLCHRVETRSPDSQGTDLMETIDKAFEEPGQEFQGQCHICLTDYSILVEPGRLICRAWIDYGTGNSPMEDEWQVQFGKELIIPHLAGSVRRRYEKQASAFQRRAVEGSIFG</sequence>
<dbReference type="Pfam" id="PF12937">
    <property type="entry name" value="F-box-like"/>
    <property type="match status" value="1"/>
</dbReference>
<dbReference type="PROSITE" id="PS50181">
    <property type="entry name" value="FBOX"/>
    <property type="match status" value="1"/>
</dbReference>
<protein>
    <recommendedName>
        <fullName evidence="1">F-box domain-containing protein</fullName>
    </recommendedName>
</protein>
<name>A0AAD9A0B9_9PEZI</name>
<keyword evidence="3" id="KW-1185">Reference proteome</keyword>
<dbReference type="InterPro" id="IPR001810">
    <property type="entry name" value="F-box_dom"/>
</dbReference>
<dbReference type="AlphaFoldDB" id="A0AAD9A0B9"/>
<dbReference type="SUPFAM" id="SSF81383">
    <property type="entry name" value="F-box domain"/>
    <property type="match status" value="1"/>
</dbReference>
<proteinExistence type="predicted"/>
<dbReference type="EMBL" id="JAQOWY010000725">
    <property type="protein sequence ID" value="KAK1839061.1"/>
    <property type="molecule type" value="Genomic_DNA"/>
</dbReference>
<dbReference type="InterPro" id="IPR036047">
    <property type="entry name" value="F-box-like_dom_sf"/>
</dbReference>
<dbReference type="Proteomes" id="UP001243330">
    <property type="component" value="Unassembled WGS sequence"/>
</dbReference>
<gene>
    <name evidence="2" type="ORF">CCHR01_18317</name>
</gene>